<evidence type="ECO:0000313" key="5">
    <source>
        <dbReference type="Proteomes" id="UP001642501"/>
    </source>
</evidence>
<feature type="region of interest" description="Disordered" evidence="2">
    <location>
        <begin position="860"/>
        <end position="900"/>
    </location>
</feature>
<dbReference type="InterPro" id="IPR011990">
    <property type="entry name" value="TPR-like_helical_dom_sf"/>
</dbReference>
<evidence type="ECO:0000256" key="1">
    <source>
        <dbReference type="RuleBase" id="RU369098"/>
    </source>
</evidence>
<gene>
    <name evidence="4" type="ORF">SEPCBS57363_005661</name>
</gene>
<protein>
    <recommendedName>
        <fullName evidence="1">Nonsense-mediated mRNA decay factor</fullName>
    </recommendedName>
</protein>
<reference evidence="4 5" key="1">
    <citation type="submission" date="2024-01" db="EMBL/GenBank/DDBJ databases">
        <authorList>
            <person name="Allen C."/>
            <person name="Tagirdzhanova G."/>
        </authorList>
    </citation>
    <scope>NUCLEOTIDE SEQUENCE [LARGE SCALE GENOMIC DNA]</scope>
    <source>
        <strain evidence="4 5">CBS 573.63</strain>
    </source>
</reference>
<dbReference type="InterPro" id="IPR045153">
    <property type="entry name" value="Est1/Ebs1-like"/>
</dbReference>
<organism evidence="4 5">
    <name type="scientific">Sporothrix epigloea</name>
    <dbReference type="NCBI Taxonomy" id="1892477"/>
    <lineage>
        <taxon>Eukaryota</taxon>
        <taxon>Fungi</taxon>
        <taxon>Dikarya</taxon>
        <taxon>Ascomycota</taxon>
        <taxon>Pezizomycotina</taxon>
        <taxon>Sordariomycetes</taxon>
        <taxon>Sordariomycetidae</taxon>
        <taxon>Ophiostomatales</taxon>
        <taxon>Ophiostomataceae</taxon>
        <taxon>Sporothrix</taxon>
    </lineage>
</organism>
<feature type="region of interest" description="Disordered" evidence="2">
    <location>
        <begin position="1"/>
        <end position="29"/>
    </location>
</feature>
<evidence type="ECO:0000313" key="4">
    <source>
        <dbReference type="EMBL" id="CAK7273454.1"/>
    </source>
</evidence>
<dbReference type="Proteomes" id="UP001642501">
    <property type="component" value="Unassembled WGS sequence"/>
</dbReference>
<dbReference type="Pfam" id="PF10373">
    <property type="entry name" value="EST1_DNA_bind"/>
    <property type="match status" value="1"/>
</dbReference>
<feature type="compositionally biased region" description="Polar residues" evidence="2">
    <location>
        <begin position="112"/>
        <end position="125"/>
    </location>
</feature>
<comment type="caution">
    <text evidence="4">The sequence shown here is derived from an EMBL/GenBank/DDBJ whole genome shotgun (WGS) entry which is preliminary data.</text>
</comment>
<comment type="subcellular location">
    <subcellularLocation>
        <location evidence="1">Nucleus</location>
    </subcellularLocation>
</comment>
<feature type="compositionally biased region" description="Basic and acidic residues" evidence="2">
    <location>
        <begin position="884"/>
        <end position="900"/>
    </location>
</feature>
<dbReference type="SUPFAM" id="SSF48452">
    <property type="entry name" value="TPR-like"/>
    <property type="match status" value="1"/>
</dbReference>
<feature type="region of interest" description="Disordered" evidence="2">
    <location>
        <begin position="69"/>
        <end position="128"/>
    </location>
</feature>
<dbReference type="PANTHER" id="PTHR15696">
    <property type="entry name" value="SMG-7 SUPPRESSOR WITH MORPHOLOGICAL EFFECT ON GENITALIA PROTEIN 7"/>
    <property type="match status" value="1"/>
</dbReference>
<proteinExistence type="predicted"/>
<dbReference type="Gene3D" id="1.25.40.10">
    <property type="entry name" value="Tetratricopeptide repeat domain"/>
    <property type="match status" value="1"/>
</dbReference>
<dbReference type="EMBL" id="CAWUOM010000133">
    <property type="protein sequence ID" value="CAK7273454.1"/>
    <property type="molecule type" value="Genomic_DNA"/>
</dbReference>
<name>A0ABP0DZ25_9PEZI</name>
<feature type="region of interest" description="Disordered" evidence="2">
    <location>
        <begin position="747"/>
        <end position="773"/>
    </location>
</feature>
<evidence type="ECO:0000259" key="3">
    <source>
        <dbReference type="Pfam" id="PF10373"/>
    </source>
</evidence>
<keyword evidence="5" id="KW-1185">Reference proteome</keyword>
<feature type="domain" description="DNA/RNA-binding" evidence="3">
    <location>
        <begin position="428"/>
        <end position="495"/>
    </location>
</feature>
<feature type="compositionally biased region" description="Pro residues" evidence="2">
    <location>
        <begin position="752"/>
        <end position="766"/>
    </location>
</feature>
<dbReference type="PANTHER" id="PTHR15696:SF0">
    <property type="entry name" value="TELOMERASE-BINDING PROTEIN EST1A"/>
    <property type="match status" value="1"/>
</dbReference>
<accession>A0ABP0DZ25</accession>
<keyword evidence="1" id="KW-0866">Nonsense-mediated mRNA decay</keyword>
<evidence type="ECO:0000256" key="2">
    <source>
        <dbReference type="SAM" id="MobiDB-lite"/>
    </source>
</evidence>
<dbReference type="InterPro" id="IPR018834">
    <property type="entry name" value="DNA/RNA-bd_Est1-type"/>
</dbReference>
<sequence length="900" mass="98750">MSSASDRGVISPIHSPAATPPAAEPEHAAFSSAHNVTSLPAFISSVASNVSAVPAVTSASVTSTIKVATEPDHSSSVKAASILEYPRQQSEGHKDQKRPKERKHISVDHRSATVQEQTTAGSNSGAMLPRNNVAIVTGKPTVSTISLNRPAGQPTSQPSSLLNPAHSISDVSTHPLTATSPPIIKPSSPAGTQIIAGRENVQRGLANLKDQAGETAVSTPPPTTPFDGPVENDQQANVASNGTTHGSVHYRGMELLPKTHLVTHSQLVNEVKGIYAGLAMVETKCMEIDSEKTAKNGSQDKLEDDQWRALLALHQALLNEYHDFLLATQHPLASPSLRGVAQKYAIPARMWRHGIYTFLEILRHRLPASREYMITFIYMAYQMVGVLYETVPAFEDTWIECLGDLSRYRMAIEEDSLDTRDAWTKVSRHWYSMASGNAPNTGRLYHHLAIIARPYVITQMFYYVKSLCVPTPFASTRESITTVFDPVFKAPMQHLLPVEVAFLRAHAILFKSGLQSTPELAPAVTVLLDGLDAHIALSFRSWTNTGLYMASLNNCAFLNYGGDDNVLVKLLRHSASHSATKDTHKAEPSAQGSQTRVNLPMTVTVAPTSPQPAASLAKSHTDNDPAVADPKILQALEPVQQLVSQIDQVVFARIGDANCHGYIHARLLWMLCMARLPQGMVYLEHGFPWNALVQTLNHLMQSCENYKKVEQPVLMQPQVDKRAVERKLREIQLRHQQQQAAISAGVTGLSVPPRPPNTKIAEPPPARSDELKPLPDDWHLQGFLWANNHFPQGWFSNAETIDDDERLMEVGSTRLKRKERILWMACRLAAFKKWITYDATAHQFEATEAFAHAGAAKLPNSDEVLNEGDGGQASDADYETDDAAGEKDGLQKFKRDEVKG</sequence>
<keyword evidence="1" id="KW-0539">Nucleus</keyword>
<comment type="function">
    <text evidence="1">Plays a role in nonsense-mediated mRNA decay.</text>
</comment>